<keyword evidence="2" id="KW-1185">Reference proteome</keyword>
<proteinExistence type="predicted"/>
<protein>
    <recommendedName>
        <fullName evidence="3">DEAD/DEAH box helicase</fullName>
    </recommendedName>
</protein>
<dbReference type="EMBL" id="JAMKFE010000033">
    <property type="protein sequence ID" value="MCM5682982.1"/>
    <property type="molecule type" value="Genomic_DNA"/>
</dbReference>
<sequence>KDLSSDENLAEFKSAFWKYDLPVEYIDPTDVGLIEDVFDRLNRNGEPLKGQELRNAQYHSTRLLKAVEELLADAYMTTRLSVTDRTRMEDKEFCSECLLSAHLDQVIDSSKETLDKLYEEHKDDDFAQALQRSKEICADLSALDLDYQASRVSGVSHLYGLWSLALVLRNHGKAVVDYKDRINEFYQTLRDGGKNETRDEYKRSMSSRTKERFTRIKRVNALLAVCGESKWALK</sequence>
<organism evidence="1 2">
    <name type="scientific">Caldimonas mangrovi</name>
    <dbReference type="NCBI Taxonomy" id="2944811"/>
    <lineage>
        <taxon>Bacteria</taxon>
        <taxon>Pseudomonadati</taxon>
        <taxon>Pseudomonadota</taxon>
        <taxon>Betaproteobacteria</taxon>
        <taxon>Burkholderiales</taxon>
        <taxon>Sphaerotilaceae</taxon>
        <taxon>Caldimonas</taxon>
    </lineage>
</organism>
<evidence type="ECO:0000313" key="2">
    <source>
        <dbReference type="Proteomes" id="UP001165541"/>
    </source>
</evidence>
<name>A0ABT0YX84_9BURK</name>
<evidence type="ECO:0008006" key="3">
    <source>
        <dbReference type="Google" id="ProtNLM"/>
    </source>
</evidence>
<feature type="non-terminal residue" evidence="1">
    <location>
        <position position="1"/>
    </location>
</feature>
<dbReference type="RefSeq" id="WP_251781533.1">
    <property type="nucleotide sequence ID" value="NZ_JAMKFE010000033.1"/>
</dbReference>
<gene>
    <name evidence="1" type="ORF">M8A51_26020</name>
</gene>
<dbReference type="Proteomes" id="UP001165541">
    <property type="component" value="Unassembled WGS sequence"/>
</dbReference>
<evidence type="ECO:0000313" key="1">
    <source>
        <dbReference type="EMBL" id="MCM5682982.1"/>
    </source>
</evidence>
<accession>A0ABT0YX84</accession>
<reference evidence="1" key="1">
    <citation type="submission" date="2022-05" db="EMBL/GenBank/DDBJ databases">
        <title>Schlegelella sp. nov., isolated from mangrove soil.</title>
        <authorList>
            <person name="Liu Y."/>
            <person name="Ge X."/>
            <person name="Liu W."/>
        </authorList>
    </citation>
    <scope>NUCLEOTIDE SEQUENCE</scope>
    <source>
        <strain evidence="1">S2-27</strain>
    </source>
</reference>
<comment type="caution">
    <text evidence="1">The sequence shown here is derived from an EMBL/GenBank/DDBJ whole genome shotgun (WGS) entry which is preliminary data.</text>
</comment>